<keyword evidence="6" id="KW-1185">Reference proteome</keyword>
<name>A0A7Y9DQB0_9ACTN</name>
<dbReference type="HAMAP" id="MF_01185">
    <property type="entry name" value="FliW"/>
    <property type="match status" value="1"/>
</dbReference>
<dbReference type="Gene3D" id="2.30.290.10">
    <property type="entry name" value="BH3618-like"/>
    <property type="match status" value="1"/>
</dbReference>
<evidence type="ECO:0000256" key="3">
    <source>
        <dbReference type="ARBA" id="ARBA00022845"/>
    </source>
</evidence>
<keyword evidence="2 4" id="KW-1005">Bacterial flagellum biogenesis</keyword>
<comment type="subunit">
    <text evidence="4">Interacts with translational regulator CsrA and flagellin(s).</text>
</comment>
<dbReference type="Proteomes" id="UP000521922">
    <property type="component" value="Unassembled WGS sequence"/>
</dbReference>
<proteinExistence type="inferred from homology"/>
<dbReference type="GO" id="GO:0006417">
    <property type="term" value="P:regulation of translation"/>
    <property type="evidence" value="ECO:0007669"/>
    <property type="project" value="UniProtKB-KW"/>
</dbReference>
<evidence type="ECO:0000256" key="4">
    <source>
        <dbReference type="HAMAP-Rule" id="MF_01185"/>
    </source>
</evidence>
<dbReference type="PANTHER" id="PTHR39190">
    <property type="entry name" value="FLAGELLAR ASSEMBLY FACTOR FLIW"/>
    <property type="match status" value="1"/>
</dbReference>
<keyword evidence="5" id="KW-0969">Cilium</keyword>
<dbReference type="Pfam" id="PF02623">
    <property type="entry name" value="FliW"/>
    <property type="match status" value="1"/>
</dbReference>
<dbReference type="PANTHER" id="PTHR39190:SF1">
    <property type="entry name" value="FLAGELLAR ASSEMBLY FACTOR FLIW"/>
    <property type="match status" value="1"/>
</dbReference>
<dbReference type="EMBL" id="JACCBB010000001">
    <property type="protein sequence ID" value="NYD24571.1"/>
    <property type="molecule type" value="Genomic_DNA"/>
</dbReference>
<dbReference type="RefSeq" id="WP_179755046.1">
    <property type="nucleotide sequence ID" value="NZ_BAAAGN010000026.1"/>
</dbReference>
<reference evidence="5 6" key="1">
    <citation type="submission" date="2020-07" db="EMBL/GenBank/DDBJ databases">
        <title>Sequencing the genomes of 1000 actinobacteria strains.</title>
        <authorList>
            <person name="Klenk H.-P."/>
        </authorList>
    </citation>
    <scope>NUCLEOTIDE SEQUENCE [LARGE SCALE GENOMIC DNA]</scope>
    <source>
        <strain evidence="5 6">DSM 7487</strain>
    </source>
</reference>
<accession>A0A7Y9DQB0</accession>
<dbReference type="InterPro" id="IPR003775">
    <property type="entry name" value="Flagellar_assembly_factor_FliW"/>
</dbReference>
<evidence type="ECO:0000313" key="6">
    <source>
        <dbReference type="Proteomes" id="UP000521922"/>
    </source>
</evidence>
<comment type="function">
    <text evidence="4">Acts as an anti-CsrA protein, binds CsrA and prevents it from repressing translation of its target genes, one of which is flagellin. Binds to flagellin and participates in the assembly of the flagellum.</text>
</comment>
<keyword evidence="5" id="KW-0966">Cell projection</keyword>
<keyword evidence="1 4" id="KW-0963">Cytoplasm</keyword>
<keyword evidence="5" id="KW-0282">Flagellum</keyword>
<evidence type="ECO:0000256" key="2">
    <source>
        <dbReference type="ARBA" id="ARBA00022795"/>
    </source>
</evidence>
<keyword evidence="4" id="KW-0143">Chaperone</keyword>
<dbReference type="GO" id="GO:0044780">
    <property type="term" value="P:bacterial-type flagellum assembly"/>
    <property type="evidence" value="ECO:0007669"/>
    <property type="project" value="UniProtKB-UniRule"/>
</dbReference>
<keyword evidence="3 4" id="KW-0810">Translation regulation</keyword>
<organism evidence="5 6">
    <name type="scientific">Kineococcus aurantiacus</name>
    <dbReference type="NCBI Taxonomy" id="37633"/>
    <lineage>
        <taxon>Bacteria</taxon>
        <taxon>Bacillati</taxon>
        <taxon>Actinomycetota</taxon>
        <taxon>Actinomycetes</taxon>
        <taxon>Kineosporiales</taxon>
        <taxon>Kineosporiaceae</taxon>
        <taxon>Kineococcus</taxon>
    </lineage>
</organism>
<dbReference type="SUPFAM" id="SSF141457">
    <property type="entry name" value="BH3618-like"/>
    <property type="match status" value="1"/>
</dbReference>
<dbReference type="InterPro" id="IPR024046">
    <property type="entry name" value="Flagellar_assmbl_FliW_dom_sf"/>
</dbReference>
<gene>
    <name evidence="4" type="primary">fliW</name>
    <name evidence="5" type="ORF">BJ968_004111</name>
</gene>
<dbReference type="GO" id="GO:0005737">
    <property type="term" value="C:cytoplasm"/>
    <property type="evidence" value="ECO:0007669"/>
    <property type="project" value="UniProtKB-SubCell"/>
</dbReference>
<sequence length="133" mass="14099">MTDLSVTTRAIEFVAPLMGFAEQTTFHLLPLDEEGTLSSLRAADGSGVRLVVVAPGRFFPDYAPRVDDEVVHALDLQDASEAVVLNVVNIGDDPATATVNLLAPIVVNQRTLRAAQVVLAGTELPLRAPLLVA</sequence>
<dbReference type="AlphaFoldDB" id="A0A7Y9DQB0"/>
<evidence type="ECO:0000256" key="1">
    <source>
        <dbReference type="ARBA" id="ARBA00022490"/>
    </source>
</evidence>
<evidence type="ECO:0000313" key="5">
    <source>
        <dbReference type="EMBL" id="NYD24571.1"/>
    </source>
</evidence>
<comment type="subcellular location">
    <subcellularLocation>
        <location evidence="4">Cytoplasm</location>
    </subcellularLocation>
</comment>
<comment type="caution">
    <text evidence="5">The sequence shown here is derived from an EMBL/GenBank/DDBJ whole genome shotgun (WGS) entry which is preliminary data.</text>
</comment>
<comment type="similarity">
    <text evidence="4">Belongs to the FliW family.</text>
</comment>
<protein>
    <recommendedName>
        <fullName evidence="4">Flagellar assembly factor FliW</fullName>
    </recommendedName>
</protein>